<reference evidence="3 4" key="1">
    <citation type="submission" date="2019-01" db="EMBL/GenBank/DDBJ databases">
        <title>Nocardioides guangzhouensis sp. nov., an actinobacterium isolated from soil.</title>
        <authorList>
            <person name="Fu Y."/>
            <person name="Cai Y."/>
            <person name="Lin Z."/>
            <person name="Chen P."/>
        </authorList>
    </citation>
    <scope>NUCLEOTIDE SEQUENCE [LARGE SCALE GENOMIC DNA]</scope>
    <source>
        <strain evidence="3 4">NBRC 105384</strain>
    </source>
</reference>
<dbReference type="SMART" id="SM00257">
    <property type="entry name" value="LysM"/>
    <property type="match status" value="1"/>
</dbReference>
<dbReference type="InterPro" id="IPR036779">
    <property type="entry name" value="LysM_dom_sf"/>
</dbReference>
<gene>
    <name evidence="3" type="ORF">ETU37_11195</name>
</gene>
<accession>A0A4Q5J2F4</accession>
<dbReference type="Proteomes" id="UP000291189">
    <property type="component" value="Unassembled WGS sequence"/>
</dbReference>
<keyword evidence="1" id="KW-0472">Membrane</keyword>
<keyword evidence="1" id="KW-0812">Transmembrane</keyword>
<name>A0A4Q5J2F4_9ACTN</name>
<dbReference type="Pfam" id="PF01476">
    <property type="entry name" value="LysM"/>
    <property type="match status" value="1"/>
</dbReference>
<evidence type="ECO:0000256" key="1">
    <source>
        <dbReference type="SAM" id="Phobius"/>
    </source>
</evidence>
<evidence type="ECO:0000259" key="2">
    <source>
        <dbReference type="PROSITE" id="PS51782"/>
    </source>
</evidence>
<dbReference type="InterPro" id="IPR018392">
    <property type="entry name" value="LysM"/>
</dbReference>
<evidence type="ECO:0000313" key="4">
    <source>
        <dbReference type="Proteomes" id="UP000291189"/>
    </source>
</evidence>
<organism evidence="3 4">
    <name type="scientific">Nocardioides iriomotensis</name>
    <dbReference type="NCBI Taxonomy" id="715784"/>
    <lineage>
        <taxon>Bacteria</taxon>
        <taxon>Bacillati</taxon>
        <taxon>Actinomycetota</taxon>
        <taxon>Actinomycetes</taxon>
        <taxon>Propionibacteriales</taxon>
        <taxon>Nocardioidaceae</taxon>
        <taxon>Nocardioides</taxon>
    </lineage>
</organism>
<dbReference type="CDD" id="cd00118">
    <property type="entry name" value="LysM"/>
    <property type="match status" value="1"/>
</dbReference>
<comment type="caution">
    <text evidence="3">The sequence shown here is derived from an EMBL/GenBank/DDBJ whole genome shotgun (WGS) entry which is preliminary data.</text>
</comment>
<dbReference type="SUPFAM" id="SSF54106">
    <property type="entry name" value="LysM domain"/>
    <property type="match status" value="1"/>
</dbReference>
<dbReference type="AlphaFoldDB" id="A0A4Q5J2F4"/>
<proteinExistence type="predicted"/>
<dbReference type="OrthoDB" id="5084290at2"/>
<dbReference type="PROSITE" id="PS51782">
    <property type="entry name" value="LYSM"/>
    <property type="match status" value="1"/>
</dbReference>
<keyword evidence="4" id="KW-1185">Reference proteome</keyword>
<sequence>MDTLTHRTTASFPRRSEMSTLAVAPGYAAPRERAVRAARPARPAARAAAPAPAAPVRLTRRGRLVVTLLFVVALTVLATVFGATSAATGEAGTPVPTRTVVVQEGDTLWAIAGEVAAPGDVREMVHRIQELNALPGSGLTLGQELAVPLG</sequence>
<feature type="transmembrane region" description="Helical" evidence="1">
    <location>
        <begin position="64"/>
        <end position="83"/>
    </location>
</feature>
<keyword evidence="1" id="KW-1133">Transmembrane helix</keyword>
<feature type="domain" description="LysM" evidence="2">
    <location>
        <begin position="98"/>
        <end position="147"/>
    </location>
</feature>
<dbReference type="EMBL" id="SDPU01000022">
    <property type="protein sequence ID" value="RYU11828.1"/>
    <property type="molecule type" value="Genomic_DNA"/>
</dbReference>
<protein>
    <submittedName>
        <fullName evidence="3">LysM peptidoglycan-binding domain-containing protein</fullName>
    </submittedName>
</protein>
<evidence type="ECO:0000313" key="3">
    <source>
        <dbReference type="EMBL" id="RYU11828.1"/>
    </source>
</evidence>
<dbReference type="Gene3D" id="3.10.350.10">
    <property type="entry name" value="LysM domain"/>
    <property type="match status" value="1"/>
</dbReference>